<comment type="pathway">
    <text evidence="1">Protein modification; protein sumoylation.</text>
</comment>
<evidence type="ECO:0000313" key="4">
    <source>
        <dbReference type="EMBL" id="CAK9187820.1"/>
    </source>
</evidence>
<proteinExistence type="inferred from homology"/>
<keyword evidence="5" id="KW-1185">Reference proteome</keyword>
<sequence>MATNRTHQQQRGGMNPYGVMYPQQHHMQPQSMRSNMIPNNMSYPQSMGAPLSSNYGPTGMYNAPSAAPHIQPAPARVCNVSNEAQIVSNYPTTSANIVFRKLPFFKLKHQILKPTVLAGNTGLTLPPNVRTSASHEFNVSFVLTCDMASDLAMFRDVTKNEYIMQAQLRITATETNPTTPVTEYDDFLPYGLMIRVNGRQCNTLP</sequence>
<evidence type="ECO:0000259" key="3">
    <source>
        <dbReference type="PROSITE" id="PS51466"/>
    </source>
</evidence>
<feature type="non-terminal residue" evidence="4">
    <location>
        <position position="205"/>
    </location>
</feature>
<dbReference type="InterPro" id="IPR023321">
    <property type="entry name" value="PINIT"/>
</dbReference>
<comment type="caution">
    <text evidence="4">The sequence shown here is derived from an EMBL/GenBank/DDBJ whole genome shotgun (WGS) entry which is preliminary data.</text>
</comment>
<evidence type="ECO:0000313" key="5">
    <source>
        <dbReference type="Proteomes" id="UP001642360"/>
    </source>
</evidence>
<dbReference type="Pfam" id="PF14324">
    <property type="entry name" value="PINIT"/>
    <property type="match status" value="1"/>
</dbReference>
<dbReference type="PROSITE" id="PS51466">
    <property type="entry name" value="PINIT"/>
    <property type="match status" value="1"/>
</dbReference>
<dbReference type="AlphaFoldDB" id="A0ABC8V3B0"/>
<name>A0ABC8V3B0_9AQUA</name>
<evidence type="ECO:0000256" key="2">
    <source>
        <dbReference type="ARBA" id="ARBA00005383"/>
    </source>
</evidence>
<organism evidence="4 5">
    <name type="scientific">Ilex paraguariensis</name>
    <name type="common">yerba mate</name>
    <dbReference type="NCBI Taxonomy" id="185542"/>
    <lineage>
        <taxon>Eukaryota</taxon>
        <taxon>Viridiplantae</taxon>
        <taxon>Streptophyta</taxon>
        <taxon>Embryophyta</taxon>
        <taxon>Tracheophyta</taxon>
        <taxon>Spermatophyta</taxon>
        <taxon>Magnoliopsida</taxon>
        <taxon>eudicotyledons</taxon>
        <taxon>Gunneridae</taxon>
        <taxon>Pentapetalae</taxon>
        <taxon>asterids</taxon>
        <taxon>campanulids</taxon>
        <taxon>Aquifoliales</taxon>
        <taxon>Aquifoliaceae</taxon>
        <taxon>Ilex</taxon>
    </lineage>
</organism>
<protein>
    <recommendedName>
        <fullName evidence="3">PINIT domain-containing protein</fullName>
    </recommendedName>
</protein>
<comment type="similarity">
    <text evidence="2">Belongs to the PIAS family.</text>
</comment>
<dbReference type="EMBL" id="CAUOFW020010151">
    <property type="protein sequence ID" value="CAK9187820.1"/>
    <property type="molecule type" value="Genomic_DNA"/>
</dbReference>
<evidence type="ECO:0000256" key="1">
    <source>
        <dbReference type="ARBA" id="ARBA00004718"/>
    </source>
</evidence>
<dbReference type="Proteomes" id="UP001642360">
    <property type="component" value="Unassembled WGS sequence"/>
</dbReference>
<feature type="domain" description="PINIT" evidence="3">
    <location>
        <begin position="85"/>
        <end position="205"/>
    </location>
</feature>
<dbReference type="Gene3D" id="2.60.120.780">
    <property type="entry name" value="PINIT domain"/>
    <property type="match status" value="1"/>
</dbReference>
<dbReference type="InterPro" id="IPR038654">
    <property type="entry name" value="PINIT_sf"/>
</dbReference>
<gene>
    <name evidence="4" type="ORF">ILEXP_LOCUS58410</name>
</gene>
<reference evidence="4 5" key="1">
    <citation type="submission" date="2024-02" db="EMBL/GenBank/DDBJ databases">
        <authorList>
            <person name="Vignale AGUSTIN F."/>
            <person name="Sosa J E."/>
            <person name="Modenutti C."/>
        </authorList>
    </citation>
    <scope>NUCLEOTIDE SEQUENCE [LARGE SCALE GENOMIC DNA]</scope>
</reference>
<accession>A0ABC8V3B0</accession>